<keyword evidence="8 9" id="KW-0472">Membrane</keyword>
<dbReference type="Gene3D" id="1.20.1560.10">
    <property type="entry name" value="ABC transporter type 1, transmembrane domain"/>
    <property type="match status" value="1"/>
</dbReference>
<dbReference type="Gene3D" id="3.40.50.300">
    <property type="entry name" value="P-loop containing nucleotide triphosphate hydrolases"/>
    <property type="match status" value="1"/>
</dbReference>
<dbReference type="InterPro" id="IPR036640">
    <property type="entry name" value="ABC1_TM_sf"/>
</dbReference>
<dbReference type="Proteomes" id="UP000317894">
    <property type="component" value="Unassembled WGS sequence"/>
</dbReference>
<keyword evidence="3" id="KW-1003">Cell membrane</keyword>
<keyword evidence="13" id="KW-1185">Reference proteome</keyword>
<dbReference type="AlphaFoldDB" id="A0A552U7P0"/>
<dbReference type="NCBIfam" id="TIGR03375">
    <property type="entry name" value="type_I_sec_LssB"/>
    <property type="match status" value="1"/>
</dbReference>
<evidence type="ECO:0000313" key="12">
    <source>
        <dbReference type="EMBL" id="TRW14235.1"/>
    </source>
</evidence>
<evidence type="ECO:0000256" key="7">
    <source>
        <dbReference type="ARBA" id="ARBA00022989"/>
    </source>
</evidence>
<dbReference type="InterPro" id="IPR003593">
    <property type="entry name" value="AAA+_ATPase"/>
</dbReference>
<evidence type="ECO:0000259" key="10">
    <source>
        <dbReference type="PROSITE" id="PS50893"/>
    </source>
</evidence>
<feature type="domain" description="ABC transmembrane type-1" evidence="11">
    <location>
        <begin position="31"/>
        <end position="309"/>
    </location>
</feature>
<protein>
    <submittedName>
        <fullName evidence="12">Type I secretion system permease/ATPase</fullName>
    </submittedName>
</protein>
<dbReference type="InterPro" id="IPR039421">
    <property type="entry name" value="Type_1_exporter"/>
</dbReference>
<evidence type="ECO:0000256" key="4">
    <source>
        <dbReference type="ARBA" id="ARBA00022692"/>
    </source>
</evidence>
<keyword evidence="2" id="KW-0813">Transport</keyword>
<feature type="transmembrane region" description="Helical" evidence="9">
    <location>
        <begin position="245"/>
        <end position="274"/>
    </location>
</feature>
<evidence type="ECO:0000256" key="5">
    <source>
        <dbReference type="ARBA" id="ARBA00022741"/>
    </source>
</evidence>
<dbReference type="InterPro" id="IPR003439">
    <property type="entry name" value="ABC_transporter-like_ATP-bd"/>
</dbReference>
<evidence type="ECO:0000256" key="1">
    <source>
        <dbReference type="ARBA" id="ARBA00004651"/>
    </source>
</evidence>
<organism evidence="12 13">
    <name type="scientific">Glacieibacterium frigidum</name>
    <dbReference type="NCBI Taxonomy" id="2593303"/>
    <lineage>
        <taxon>Bacteria</taxon>
        <taxon>Pseudomonadati</taxon>
        <taxon>Pseudomonadota</taxon>
        <taxon>Alphaproteobacteria</taxon>
        <taxon>Sphingomonadales</taxon>
        <taxon>Sphingosinicellaceae</taxon>
        <taxon>Glacieibacterium</taxon>
    </lineage>
</organism>
<dbReference type="GO" id="GO:0034040">
    <property type="term" value="F:ATPase-coupled lipid transmembrane transporter activity"/>
    <property type="evidence" value="ECO:0007669"/>
    <property type="project" value="TreeGrafter"/>
</dbReference>
<keyword evidence="6" id="KW-0067">ATP-binding</keyword>
<dbReference type="SUPFAM" id="SSF90123">
    <property type="entry name" value="ABC transporter transmembrane region"/>
    <property type="match status" value="1"/>
</dbReference>
<dbReference type="InterPro" id="IPR011527">
    <property type="entry name" value="ABC1_TM_dom"/>
</dbReference>
<dbReference type="PROSITE" id="PS50929">
    <property type="entry name" value="ABC_TM1F"/>
    <property type="match status" value="1"/>
</dbReference>
<dbReference type="PANTHER" id="PTHR24221:SF248">
    <property type="entry name" value="ABC TRANSPORTER TRANSMEMBRANE REGION"/>
    <property type="match status" value="1"/>
</dbReference>
<evidence type="ECO:0000256" key="2">
    <source>
        <dbReference type="ARBA" id="ARBA00022448"/>
    </source>
</evidence>
<dbReference type="CDD" id="cd18587">
    <property type="entry name" value="ABC_6TM_LapB_like"/>
    <property type="match status" value="1"/>
</dbReference>
<dbReference type="OrthoDB" id="9787557at2"/>
<feature type="transmembrane region" description="Helical" evidence="9">
    <location>
        <begin position="137"/>
        <end position="160"/>
    </location>
</feature>
<dbReference type="SUPFAM" id="SSF52540">
    <property type="entry name" value="P-loop containing nucleoside triphosphate hydrolases"/>
    <property type="match status" value="1"/>
</dbReference>
<name>A0A552U7P0_9SPHN</name>
<dbReference type="RefSeq" id="WP_144237440.1">
    <property type="nucleotide sequence ID" value="NZ_VJWA01000002.1"/>
</dbReference>
<accession>A0A552U7P0</accession>
<gene>
    <name evidence="12" type="ORF">FMM06_10985</name>
</gene>
<keyword evidence="7 9" id="KW-1133">Transmembrane helix</keyword>
<dbReference type="CDD" id="cd03245">
    <property type="entry name" value="ABCC_bacteriocin_exporters"/>
    <property type="match status" value="1"/>
</dbReference>
<keyword evidence="5" id="KW-0547">Nucleotide-binding</keyword>
<dbReference type="SMART" id="SM00382">
    <property type="entry name" value="AAA"/>
    <property type="match status" value="1"/>
</dbReference>
<evidence type="ECO:0000256" key="6">
    <source>
        <dbReference type="ARBA" id="ARBA00022840"/>
    </source>
</evidence>
<dbReference type="FunFam" id="3.40.50.300:FF:000299">
    <property type="entry name" value="ABC transporter ATP-binding protein/permease"/>
    <property type="match status" value="1"/>
</dbReference>
<comment type="subcellular location">
    <subcellularLocation>
        <location evidence="1">Cell membrane</location>
        <topology evidence="1">Multi-pass membrane protein</topology>
    </subcellularLocation>
</comment>
<sequence>MTEQPIVLHKPRVAAWLMDPIRENKSLYLQVALAAALVNLFGLATSLFSLTVYNRIVPNNATDSLIALSIGVGIVMVFDLILRLIRGYFIDVAGARIDRTVGASIFSRMLTMRMGDRKGSSGAFAGLLREFEALRDFFASATLAAVVDVPFILLFLVVIWMIGGPLVWVPLLMVPLVILTGWLSQPALARLASQGLIEGMGKQGVLVEAISGLETVKSSSAGPLLARRWAHAVDAHAGSSLKQRLVAAISINVAQSAQGICYVGVVIVGVFMIANRELTMGALIACSILAGRCVAPLSQIASLLTRLSHTRSAYAHLDRLMQGGGEARAEGDYLRRATLDGGIEFKNVTFKYPGVTARALDDVSFKIKPGERVAIIGRVGSGKSTIARLILGLYEPSDGAVFVDDADVRQLHPDDLRHNIGAVLQDVFLLTGSVRENISLGEPSVDDAAVLRAAKLSGTHDFIGQVPNGYDLRLADRGEGLSGGQRQSIAIARALAHERPILLFDEPTSAMDIQSENALIARLEPELRGKTVVLVTHRQSMLRLVDRIIILDKGKIVAAGPRDDVLKSVAVN</sequence>
<evidence type="ECO:0000256" key="3">
    <source>
        <dbReference type="ARBA" id="ARBA00022475"/>
    </source>
</evidence>
<dbReference type="GO" id="GO:0005524">
    <property type="term" value="F:ATP binding"/>
    <property type="evidence" value="ECO:0007669"/>
    <property type="project" value="UniProtKB-KW"/>
</dbReference>
<proteinExistence type="predicted"/>
<dbReference type="Pfam" id="PF00005">
    <property type="entry name" value="ABC_tran"/>
    <property type="match status" value="1"/>
</dbReference>
<dbReference type="PROSITE" id="PS50893">
    <property type="entry name" value="ABC_TRANSPORTER_2"/>
    <property type="match status" value="1"/>
</dbReference>
<feature type="transmembrane region" description="Helical" evidence="9">
    <location>
        <begin position="27"/>
        <end position="53"/>
    </location>
</feature>
<dbReference type="InterPro" id="IPR017750">
    <property type="entry name" value="ATPase_T1SS"/>
</dbReference>
<evidence type="ECO:0000259" key="11">
    <source>
        <dbReference type="PROSITE" id="PS50929"/>
    </source>
</evidence>
<evidence type="ECO:0000256" key="8">
    <source>
        <dbReference type="ARBA" id="ARBA00023136"/>
    </source>
</evidence>
<dbReference type="GO" id="GO:0005886">
    <property type="term" value="C:plasma membrane"/>
    <property type="evidence" value="ECO:0007669"/>
    <property type="project" value="UniProtKB-SubCell"/>
</dbReference>
<feature type="domain" description="ABC transporter" evidence="10">
    <location>
        <begin position="343"/>
        <end position="571"/>
    </location>
</feature>
<evidence type="ECO:0000313" key="13">
    <source>
        <dbReference type="Proteomes" id="UP000317894"/>
    </source>
</evidence>
<comment type="caution">
    <text evidence="12">The sequence shown here is derived from an EMBL/GenBank/DDBJ whole genome shotgun (WGS) entry which is preliminary data.</text>
</comment>
<feature type="transmembrane region" description="Helical" evidence="9">
    <location>
        <begin position="166"/>
        <end position="184"/>
    </location>
</feature>
<dbReference type="EMBL" id="VJWA01000002">
    <property type="protein sequence ID" value="TRW14235.1"/>
    <property type="molecule type" value="Genomic_DNA"/>
</dbReference>
<dbReference type="Pfam" id="PF00664">
    <property type="entry name" value="ABC_membrane"/>
    <property type="match status" value="1"/>
</dbReference>
<dbReference type="GO" id="GO:0016887">
    <property type="term" value="F:ATP hydrolysis activity"/>
    <property type="evidence" value="ECO:0007669"/>
    <property type="project" value="InterPro"/>
</dbReference>
<keyword evidence="4 9" id="KW-0812">Transmembrane</keyword>
<feature type="transmembrane region" description="Helical" evidence="9">
    <location>
        <begin position="65"/>
        <end position="85"/>
    </location>
</feature>
<evidence type="ECO:0000256" key="9">
    <source>
        <dbReference type="SAM" id="Phobius"/>
    </source>
</evidence>
<dbReference type="PANTHER" id="PTHR24221">
    <property type="entry name" value="ATP-BINDING CASSETTE SUB-FAMILY B"/>
    <property type="match status" value="1"/>
</dbReference>
<dbReference type="GO" id="GO:0140359">
    <property type="term" value="F:ABC-type transporter activity"/>
    <property type="evidence" value="ECO:0007669"/>
    <property type="project" value="InterPro"/>
</dbReference>
<reference evidence="12 13" key="1">
    <citation type="submission" date="2019-07" db="EMBL/GenBank/DDBJ databases">
        <title>Novel species isolated from glacier.</title>
        <authorList>
            <person name="Liu Q."/>
            <person name="Xin Y.-H."/>
        </authorList>
    </citation>
    <scope>NUCLEOTIDE SEQUENCE [LARGE SCALE GENOMIC DNA]</scope>
    <source>
        <strain evidence="12 13">LB1R16</strain>
    </source>
</reference>
<dbReference type="InterPro" id="IPR027417">
    <property type="entry name" value="P-loop_NTPase"/>
</dbReference>